<protein>
    <submittedName>
        <fullName evidence="4">GNAT family N-acetyltransferase</fullName>
        <ecNumber evidence="4">2.3.-.-</ecNumber>
    </submittedName>
</protein>
<organism evidence="4 5">
    <name type="scientific">Paenibacillus timonensis</name>
    <dbReference type="NCBI Taxonomy" id="225915"/>
    <lineage>
        <taxon>Bacteria</taxon>
        <taxon>Bacillati</taxon>
        <taxon>Bacillota</taxon>
        <taxon>Bacilli</taxon>
        <taxon>Bacillales</taxon>
        <taxon>Paenibacillaceae</taxon>
        <taxon>Paenibacillus</taxon>
    </lineage>
</organism>
<evidence type="ECO:0000259" key="3">
    <source>
        <dbReference type="PROSITE" id="PS51186"/>
    </source>
</evidence>
<dbReference type="CDD" id="cd04301">
    <property type="entry name" value="NAT_SF"/>
    <property type="match status" value="1"/>
</dbReference>
<dbReference type="SUPFAM" id="SSF55729">
    <property type="entry name" value="Acyl-CoA N-acyltransferases (Nat)"/>
    <property type="match status" value="1"/>
</dbReference>
<keyword evidence="1 4" id="KW-0808">Transferase</keyword>
<accession>A0ABW3SBM8</accession>
<dbReference type="PANTHER" id="PTHR43877:SF2">
    <property type="entry name" value="AMINOALKYLPHOSPHONATE N-ACETYLTRANSFERASE-RELATED"/>
    <property type="match status" value="1"/>
</dbReference>
<dbReference type="PANTHER" id="PTHR43877">
    <property type="entry name" value="AMINOALKYLPHOSPHONATE N-ACETYLTRANSFERASE-RELATED-RELATED"/>
    <property type="match status" value="1"/>
</dbReference>
<evidence type="ECO:0000313" key="5">
    <source>
        <dbReference type="Proteomes" id="UP001597211"/>
    </source>
</evidence>
<reference evidence="5" key="1">
    <citation type="journal article" date="2019" name="Int. J. Syst. Evol. Microbiol.">
        <title>The Global Catalogue of Microorganisms (GCM) 10K type strain sequencing project: providing services to taxonomists for standard genome sequencing and annotation.</title>
        <authorList>
            <consortium name="The Broad Institute Genomics Platform"/>
            <consortium name="The Broad Institute Genome Sequencing Center for Infectious Disease"/>
            <person name="Wu L."/>
            <person name="Ma J."/>
        </authorList>
    </citation>
    <scope>NUCLEOTIDE SEQUENCE [LARGE SCALE GENOMIC DNA]</scope>
    <source>
        <strain evidence="5">CCUG 48216</strain>
    </source>
</reference>
<feature type="domain" description="N-acetyltransferase" evidence="3">
    <location>
        <begin position="3"/>
        <end position="171"/>
    </location>
</feature>
<dbReference type="Pfam" id="PF00583">
    <property type="entry name" value="Acetyltransf_1"/>
    <property type="match status" value="1"/>
</dbReference>
<dbReference type="PROSITE" id="PS51186">
    <property type="entry name" value="GNAT"/>
    <property type="match status" value="1"/>
</dbReference>
<evidence type="ECO:0000256" key="2">
    <source>
        <dbReference type="ARBA" id="ARBA00023315"/>
    </source>
</evidence>
<dbReference type="EC" id="2.3.-.-" evidence="4"/>
<dbReference type="GO" id="GO:0016746">
    <property type="term" value="F:acyltransferase activity"/>
    <property type="evidence" value="ECO:0007669"/>
    <property type="project" value="UniProtKB-KW"/>
</dbReference>
<dbReference type="Proteomes" id="UP001597211">
    <property type="component" value="Unassembled WGS sequence"/>
</dbReference>
<evidence type="ECO:0000313" key="4">
    <source>
        <dbReference type="EMBL" id="MFD1181666.1"/>
    </source>
</evidence>
<sequence length="171" mass="19645">MELQIRAGRPEDLDEIMELIGRCIQVMRQGGSDQWNDDYPNRKVLEEDLRGGVLFAAELKGELAAIVVLDEHQDEEYETIVWRDTEGPCLLMHRLAVDPSQQGRGIARRMVGFAETYARQQGYRSLRLDTYARNAAALKLYRGLGYEQRGEVRFPGRLDVFPVFEKILEAE</sequence>
<keyword evidence="5" id="KW-1185">Reference proteome</keyword>
<name>A0ABW3SBM8_9BACL</name>
<evidence type="ECO:0000256" key="1">
    <source>
        <dbReference type="ARBA" id="ARBA00022679"/>
    </source>
</evidence>
<dbReference type="EMBL" id="JBHTKZ010000015">
    <property type="protein sequence ID" value="MFD1181666.1"/>
    <property type="molecule type" value="Genomic_DNA"/>
</dbReference>
<dbReference type="InterPro" id="IPR016181">
    <property type="entry name" value="Acyl_CoA_acyltransferase"/>
</dbReference>
<dbReference type="Gene3D" id="3.40.630.30">
    <property type="match status" value="1"/>
</dbReference>
<keyword evidence="2 4" id="KW-0012">Acyltransferase</keyword>
<dbReference type="InterPro" id="IPR000182">
    <property type="entry name" value="GNAT_dom"/>
</dbReference>
<comment type="caution">
    <text evidence="4">The sequence shown here is derived from an EMBL/GenBank/DDBJ whole genome shotgun (WGS) entry which is preliminary data.</text>
</comment>
<dbReference type="RefSeq" id="WP_240268725.1">
    <property type="nucleotide sequence ID" value="NZ_JAKSXN010000015.1"/>
</dbReference>
<dbReference type="InterPro" id="IPR050832">
    <property type="entry name" value="Bact_Acetyltransf"/>
</dbReference>
<gene>
    <name evidence="4" type="ORF">ACFQ2Z_09875</name>
</gene>
<proteinExistence type="predicted"/>